<sequence>MANINYQTQSEVKITNNTTLKLFGFKILDKNPVDSDETPPASLESEKFQSIDDRKYECQYCSRAFANSQALGGHQNAHKKERQLLKRAQMQATRNLATSYIPNSMFSPFPPPPTQIFAPAATPLAMEQNQFRSWFYSSNPSHVDQYLSHPGRYPHEARLASKTSPEWSGYGLLGEDIRTYHDKGLGLDLHL</sequence>
<dbReference type="Gene3D" id="3.30.160.60">
    <property type="entry name" value="Classic Zinc Finger"/>
    <property type="match status" value="1"/>
</dbReference>
<dbReference type="AlphaFoldDB" id="A0AAV8T4S7"/>
<protein>
    <recommendedName>
        <fullName evidence="2">C2H2-type domain-containing protein</fullName>
    </recommendedName>
</protein>
<dbReference type="InterPro" id="IPR036236">
    <property type="entry name" value="Znf_C2H2_sf"/>
</dbReference>
<dbReference type="InterPro" id="IPR044299">
    <property type="entry name" value="GIS3/ZFP5/ZFP6"/>
</dbReference>
<gene>
    <name evidence="3" type="ORF">K2173_001309</name>
</gene>
<reference evidence="3 4" key="1">
    <citation type="submission" date="2021-09" db="EMBL/GenBank/DDBJ databases">
        <title>Genomic insights and catalytic innovation underlie evolution of tropane alkaloids biosynthesis.</title>
        <authorList>
            <person name="Wang Y.-J."/>
            <person name="Tian T."/>
            <person name="Huang J.-P."/>
            <person name="Huang S.-X."/>
        </authorList>
    </citation>
    <scope>NUCLEOTIDE SEQUENCE [LARGE SCALE GENOMIC DNA]</scope>
    <source>
        <strain evidence="3">KIB-2018</strain>
        <tissue evidence="3">Leaf</tissue>
    </source>
</reference>
<organism evidence="3 4">
    <name type="scientific">Erythroxylum novogranatense</name>
    <dbReference type="NCBI Taxonomy" id="1862640"/>
    <lineage>
        <taxon>Eukaryota</taxon>
        <taxon>Viridiplantae</taxon>
        <taxon>Streptophyta</taxon>
        <taxon>Embryophyta</taxon>
        <taxon>Tracheophyta</taxon>
        <taxon>Spermatophyta</taxon>
        <taxon>Magnoliopsida</taxon>
        <taxon>eudicotyledons</taxon>
        <taxon>Gunneridae</taxon>
        <taxon>Pentapetalae</taxon>
        <taxon>rosids</taxon>
        <taxon>fabids</taxon>
        <taxon>Malpighiales</taxon>
        <taxon>Erythroxylaceae</taxon>
        <taxon>Erythroxylum</taxon>
    </lineage>
</organism>
<evidence type="ECO:0000313" key="3">
    <source>
        <dbReference type="EMBL" id="KAJ8761253.1"/>
    </source>
</evidence>
<dbReference type="GO" id="GO:0005634">
    <property type="term" value="C:nucleus"/>
    <property type="evidence" value="ECO:0007669"/>
    <property type="project" value="TreeGrafter"/>
</dbReference>
<feature type="domain" description="C2H2-type" evidence="2">
    <location>
        <begin position="56"/>
        <end position="83"/>
    </location>
</feature>
<accession>A0AAV8T4S7</accession>
<evidence type="ECO:0000259" key="2">
    <source>
        <dbReference type="PROSITE" id="PS50157"/>
    </source>
</evidence>
<dbReference type="PANTHER" id="PTHR46353">
    <property type="entry name" value="ZINC FINGER PROTEIN 5"/>
    <property type="match status" value="1"/>
</dbReference>
<dbReference type="EMBL" id="JAIWQS010000006">
    <property type="protein sequence ID" value="KAJ8761253.1"/>
    <property type="molecule type" value="Genomic_DNA"/>
</dbReference>
<keyword evidence="1" id="KW-0479">Metal-binding</keyword>
<dbReference type="Proteomes" id="UP001159364">
    <property type="component" value="Linkage Group LG06"/>
</dbReference>
<evidence type="ECO:0000256" key="1">
    <source>
        <dbReference type="PROSITE-ProRule" id="PRU00042"/>
    </source>
</evidence>
<name>A0AAV8T4S7_9ROSI</name>
<dbReference type="PANTHER" id="PTHR46353:SF13">
    <property type="entry name" value="ZINC FINGER PROTEIN 6"/>
    <property type="match status" value="1"/>
</dbReference>
<evidence type="ECO:0000313" key="4">
    <source>
        <dbReference type="Proteomes" id="UP001159364"/>
    </source>
</evidence>
<dbReference type="InterPro" id="IPR013087">
    <property type="entry name" value="Znf_C2H2_type"/>
</dbReference>
<dbReference type="PROSITE" id="PS50157">
    <property type="entry name" value="ZINC_FINGER_C2H2_2"/>
    <property type="match status" value="1"/>
</dbReference>
<keyword evidence="4" id="KW-1185">Reference proteome</keyword>
<dbReference type="GO" id="GO:0009740">
    <property type="term" value="P:gibberellic acid mediated signaling pathway"/>
    <property type="evidence" value="ECO:0007669"/>
    <property type="project" value="TreeGrafter"/>
</dbReference>
<keyword evidence="1" id="KW-0862">Zinc</keyword>
<proteinExistence type="predicted"/>
<dbReference type="GO" id="GO:0003700">
    <property type="term" value="F:DNA-binding transcription factor activity"/>
    <property type="evidence" value="ECO:0007669"/>
    <property type="project" value="TreeGrafter"/>
</dbReference>
<comment type="caution">
    <text evidence="3">The sequence shown here is derived from an EMBL/GenBank/DDBJ whole genome shotgun (WGS) entry which is preliminary data.</text>
</comment>
<dbReference type="GO" id="GO:0000976">
    <property type="term" value="F:transcription cis-regulatory region binding"/>
    <property type="evidence" value="ECO:0007669"/>
    <property type="project" value="TreeGrafter"/>
</dbReference>
<dbReference type="GO" id="GO:0010090">
    <property type="term" value="P:trichome morphogenesis"/>
    <property type="evidence" value="ECO:0007669"/>
    <property type="project" value="InterPro"/>
</dbReference>
<dbReference type="GO" id="GO:0009736">
    <property type="term" value="P:cytokinin-activated signaling pathway"/>
    <property type="evidence" value="ECO:0007669"/>
    <property type="project" value="TreeGrafter"/>
</dbReference>
<dbReference type="Pfam" id="PF13912">
    <property type="entry name" value="zf-C2H2_6"/>
    <property type="match status" value="1"/>
</dbReference>
<dbReference type="PROSITE" id="PS00028">
    <property type="entry name" value="ZINC_FINGER_C2H2_1"/>
    <property type="match status" value="1"/>
</dbReference>
<dbReference type="GO" id="GO:0008270">
    <property type="term" value="F:zinc ion binding"/>
    <property type="evidence" value="ECO:0007669"/>
    <property type="project" value="UniProtKB-KW"/>
</dbReference>
<keyword evidence="1" id="KW-0863">Zinc-finger</keyword>
<dbReference type="SUPFAM" id="SSF57667">
    <property type="entry name" value="beta-beta-alpha zinc fingers"/>
    <property type="match status" value="1"/>
</dbReference>